<dbReference type="AlphaFoldDB" id="A0A1P8D6L1"/>
<dbReference type="EMBL" id="KX601051">
    <property type="protein sequence ID" value="APR74443.1"/>
    <property type="molecule type" value="Genomic_DNA"/>
</dbReference>
<geneLocation type="plastid" evidence="1"/>
<dbReference type="RefSeq" id="YP_009346908.1">
    <property type="nucleotide sequence ID" value="NC_033877.1"/>
</dbReference>
<sequence>MLNLIVYDTGYSRRKLLSSLKKLSTTIIDCCKHYLKFIANDLKYPDDYYLFIL</sequence>
<reference evidence="1" key="1">
    <citation type="submission" date="2016-07" db="EMBL/GenBank/DDBJ databases">
        <authorList>
            <person name="Ng P.-K."/>
            <person name="Lin S.-M."/>
        </authorList>
    </citation>
    <scope>NUCLEOTIDE SEQUENCE</scope>
</reference>
<dbReference type="Pfam" id="PF07112">
    <property type="entry name" value="DUF1368"/>
    <property type="match status" value="1"/>
</dbReference>
<reference evidence="1" key="2">
    <citation type="journal article" date="2017" name="BMC Genomics">
        <title>Complete chloroplast genome of Gracilaria firma (Gracilariaceae, Rhodophyta), with discussion on the use of chloroplast phylogenomics in the subclass Rhodymeniophycidae.</title>
        <authorList>
            <person name="Ng P.K."/>
            <person name="Lin S.M."/>
            <person name="Lim P.E."/>
            <person name="Liu L.C."/>
            <person name="Chen C.M."/>
            <person name="Pai T.W."/>
        </authorList>
    </citation>
    <scope>NUCLEOTIDE SEQUENCE</scope>
</reference>
<dbReference type="GeneID" id="31080818"/>
<keyword evidence="1" id="KW-0934">Plastid</keyword>
<evidence type="ECO:0000313" key="1">
    <source>
        <dbReference type="EMBL" id="APR74443.1"/>
    </source>
</evidence>
<organism evidence="1">
    <name type="scientific">Gracilaria firma</name>
    <dbReference type="NCBI Taxonomy" id="2510791"/>
    <lineage>
        <taxon>Eukaryota</taxon>
        <taxon>Rhodophyta</taxon>
        <taxon>Florideophyceae</taxon>
        <taxon>Rhodymeniophycidae</taxon>
        <taxon>Gracilariales</taxon>
        <taxon>Gracilariaceae</taxon>
        <taxon>Gracilaria</taxon>
    </lineage>
</organism>
<dbReference type="InterPro" id="IPR010778">
    <property type="entry name" value="DUF1368"/>
</dbReference>
<proteinExistence type="predicted"/>
<name>A0A1P8D6L1_9FLOR</name>
<protein>
    <submittedName>
        <fullName evidence="1">Uncharacterized protein</fullName>
    </submittedName>
</protein>
<accession>A0A1P8D6L1</accession>